<sequence length="70" mass="7639">MGEVLHYLGSSDDGGTIRADDGDVVHVRLHPEPLFWGTRQWVAPDVPVLPYGLEEQLKGSKGNCTLTPPI</sequence>
<evidence type="ECO:0000313" key="1">
    <source>
        <dbReference type="EMBL" id="KAJ8410335.1"/>
    </source>
</evidence>
<dbReference type="Proteomes" id="UP001221898">
    <property type="component" value="Unassembled WGS sequence"/>
</dbReference>
<protein>
    <submittedName>
        <fullName evidence="1">Uncharacterized protein</fullName>
    </submittedName>
</protein>
<comment type="caution">
    <text evidence="1">The sequence shown here is derived from an EMBL/GenBank/DDBJ whole genome shotgun (WGS) entry which is preliminary data.</text>
</comment>
<reference evidence="1" key="1">
    <citation type="journal article" date="2023" name="Science">
        <title>Genome structures resolve the early diversification of teleost fishes.</title>
        <authorList>
            <person name="Parey E."/>
            <person name="Louis A."/>
            <person name="Montfort J."/>
            <person name="Bouchez O."/>
            <person name="Roques C."/>
            <person name="Iampietro C."/>
            <person name="Lluch J."/>
            <person name="Castinel A."/>
            <person name="Donnadieu C."/>
            <person name="Desvignes T."/>
            <person name="Floi Bucao C."/>
            <person name="Jouanno E."/>
            <person name="Wen M."/>
            <person name="Mejri S."/>
            <person name="Dirks R."/>
            <person name="Jansen H."/>
            <person name="Henkel C."/>
            <person name="Chen W.J."/>
            <person name="Zahm M."/>
            <person name="Cabau C."/>
            <person name="Klopp C."/>
            <person name="Thompson A.W."/>
            <person name="Robinson-Rechavi M."/>
            <person name="Braasch I."/>
            <person name="Lecointre G."/>
            <person name="Bobe J."/>
            <person name="Postlethwait J.H."/>
            <person name="Berthelot C."/>
            <person name="Roest Crollius H."/>
            <person name="Guiguen Y."/>
        </authorList>
    </citation>
    <scope>NUCLEOTIDE SEQUENCE</scope>
    <source>
        <strain evidence="1">NC1722</strain>
    </source>
</reference>
<dbReference type="AlphaFoldDB" id="A0AAD7SX88"/>
<accession>A0AAD7SX88</accession>
<dbReference type="EMBL" id="JAINUG010000027">
    <property type="protein sequence ID" value="KAJ8410335.1"/>
    <property type="molecule type" value="Genomic_DNA"/>
</dbReference>
<organism evidence="1 2">
    <name type="scientific">Aldrovandia affinis</name>
    <dbReference type="NCBI Taxonomy" id="143900"/>
    <lineage>
        <taxon>Eukaryota</taxon>
        <taxon>Metazoa</taxon>
        <taxon>Chordata</taxon>
        <taxon>Craniata</taxon>
        <taxon>Vertebrata</taxon>
        <taxon>Euteleostomi</taxon>
        <taxon>Actinopterygii</taxon>
        <taxon>Neopterygii</taxon>
        <taxon>Teleostei</taxon>
        <taxon>Notacanthiformes</taxon>
        <taxon>Halosauridae</taxon>
        <taxon>Aldrovandia</taxon>
    </lineage>
</organism>
<proteinExistence type="predicted"/>
<evidence type="ECO:0000313" key="2">
    <source>
        <dbReference type="Proteomes" id="UP001221898"/>
    </source>
</evidence>
<gene>
    <name evidence="1" type="ORF">AAFF_G00203160</name>
</gene>
<name>A0AAD7SX88_9TELE</name>
<keyword evidence="2" id="KW-1185">Reference proteome</keyword>